<dbReference type="AlphaFoldDB" id="A0AAV8RH79"/>
<feature type="region of interest" description="Disordered" evidence="1">
    <location>
        <begin position="62"/>
        <end position="182"/>
    </location>
</feature>
<reference evidence="2 3" key="1">
    <citation type="submission" date="2022-12" db="EMBL/GenBank/DDBJ databases">
        <title>Chromosome-scale assembly of the Ensete ventricosum genome.</title>
        <authorList>
            <person name="Dussert Y."/>
            <person name="Stocks J."/>
            <person name="Wendawek A."/>
            <person name="Woldeyes F."/>
            <person name="Nichols R.A."/>
            <person name="Borrell J.S."/>
        </authorList>
    </citation>
    <scope>NUCLEOTIDE SEQUENCE [LARGE SCALE GENOMIC DNA]</scope>
    <source>
        <strain evidence="3">cv. Maze</strain>
        <tissue evidence="2">Seeds</tissue>
    </source>
</reference>
<feature type="compositionally biased region" description="Basic and acidic residues" evidence="1">
    <location>
        <begin position="95"/>
        <end position="107"/>
    </location>
</feature>
<comment type="caution">
    <text evidence="2">The sequence shown here is derived from an EMBL/GenBank/DDBJ whole genome shotgun (WGS) entry which is preliminary data.</text>
</comment>
<dbReference type="EMBL" id="JAQQAF010000003">
    <property type="protein sequence ID" value="KAJ8498163.1"/>
    <property type="molecule type" value="Genomic_DNA"/>
</dbReference>
<feature type="region of interest" description="Disordered" evidence="1">
    <location>
        <begin position="1"/>
        <end position="23"/>
    </location>
</feature>
<dbReference type="PANTHER" id="PTHR34572">
    <property type="entry name" value="GOLGIN FAMILY A PROTEIN"/>
    <property type="match status" value="1"/>
</dbReference>
<accession>A0AAV8RH79</accession>
<gene>
    <name evidence="2" type="ORF">OPV22_008715</name>
</gene>
<dbReference type="PANTHER" id="PTHR34572:SF1">
    <property type="entry name" value="GOLGIN FAMILY A PROTEIN"/>
    <property type="match status" value="1"/>
</dbReference>
<proteinExistence type="predicted"/>
<evidence type="ECO:0000313" key="3">
    <source>
        <dbReference type="Proteomes" id="UP001222027"/>
    </source>
</evidence>
<feature type="compositionally biased region" description="Polar residues" evidence="1">
    <location>
        <begin position="109"/>
        <end position="118"/>
    </location>
</feature>
<evidence type="ECO:0000256" key="1">
    <source>
        <dbReference type="SAM" id="MobiDB-lite"/>
    </source>
</evidence>
<organism evidence="2 3">
    <name type="scientific">Ensete ventricosum</name>
    <name type="common">Abyssinian banana</name>
    <name type="synonym">Musa ensete</name>
    <dbReference type="NCBI Taxonomy" id="4639"/>
    <lineage>
        <taxon>Eukaryota</taxon>
        <taxon>Viridiplantae</taxon>
        <taxon>Streptophyta</taxon>
        <taxon>Embryophyta</taxon>
        <taxon>Tracheophyta</taxon>
        <taxon>Spermatophyta</taxon>
        <taxon>Magnoliopsida</taxon>
        <taxon>Liliopsida</taxon>
        <taxon>Zingiberales</taxon>
        <taxon>Musaceae</taxon>
        <taxon>Ensete</taxon>
    </lineage>
</organism>
<name>A0AAV8RH79_ENSVE</name>
<dbReference type="Proteomes" id="UP001222027">
    <property type="component" value="Unassembled WGS sequence"/>
</dbReference>
<keyword evidence="3" id="KW-1185">Reference proteome</keyword>
<protein>
    <submittedName>
        <fullName evidence="2">Uncharacterized protein</fullName>
    </submittedName>
</protein>
<sequence length="182" mass="20110">MEGVGARLGRSSTRYGPPTVFSGPVRKWKKRWVPLPHPSSSASAASANGVRSQLLLYKWAPVSSPANGAPHPEEPPPRKFRFVPISVIEEQEQEAAEKLDEKNKPNEADPSSQPTQNDSWDKTPDMNDVAMEEAQASDKDDDINETNLDLNLGLKTTDGDRETKSRNTKLDEGCTPDLEMRV</sequence>
<evidence type="ECO:0000313" key="2">
    <source>
        <dbReference type="EMBL" id="KAJ8498163.1"/>
    </source>
</evidence>
<feature type="compositionally biased region" description="Basic and acidic residues" evidence="1">
    <location>
        <begin position="157"/>
        <end position="182"/>
    </location>
</feature>